<evidence type="ECO:0000256" key="5">
    <source>
        <dbReference type="ARBA" id="ARBA00022692"/>
    </source>
</evidence>
<dbReference type="InterPro" id="IPR027417">
    <property type="entry name" value="P-loop_NTPase"/>
</dbReference>
<dbReference type="GO" id="GO:0042626">
    <property type="term" value="F:ATPase-coupled transmembrane transporter activity"/>
    <property type="evidence" value="ECO:0007669"/>
    <property type="project" value="TreeGrafter"/>
</dbReference>
<feature type="domain" description="ABC transporter" evidence="12">
    <location>
        <begin position="3"/>
        <end position="242"/>
    </location>
</feature>
<keyword evidence="8" id="KW-1278">Translocase</keyword>
<name>A0A2W1NDS1_PAEXE</name>
<dbReference type="PROSITE" id="PS50893">
    <property type="entry name" value="ABC_TRANSPORTER_2"/>
    <property type="match status" value="1"/>
</dbReference>
<dbReference type="GO" id="GO:0043190">
    <property type="term" value="C:ATP-binding cassette (ABC) transporter complex"/>
    <property type="evidence" value="ECO:0007669"/>
    <property type="project" value="TreeGrafter"/>
</dbReference>
<evidence type="ECO:0000256" key="10">
    <source>
        <dbReference type="ARBA" id="ARBA00023136"/>
    </source>
</evidence>
<evidence type="ECO:0000256" key="9">
    <source>
        <dbReference type="ARBA" id="ARBA00022989"/>
    </source>
</evidence>
<dbReference type="Pfam" id="PF02361">
    <property type="entry name" value="CbiQ"/>
    <property type="match status" value="1"/>
</dbReference>
<keyword evidence="9 11" id="KW-1133">Transmembrane helix</keyword>
<evidence type="ECO:0000256" key="3">
    <source>
        <dbReference type="ARBA" id="ARBA00022448"/>
    </source>
</evidence>
<dbReference type="SUPFAM" id="SSF52540">
    <property type="entry name" value="P-loop containing nucleoside triphosphate hydrolases"/>
    <property type="match status" value="1"/>
</dbReference>
<evidence type="ECO:0000256" key="6">
    <source>
        <dbReference type="ARBA" id="ARBA00022741"/>
    </source>
</evidence>
<comment type="caution">
    <text evidence="13">The sequence shown here is derived from an EMBL/GenBank/DDBJ whole genome shotgun (WGS) entry which is preliminary data.</text>
</comment>
<evidence type="ECO:0000313" key="14">
    <source>
        <dbReference type="Proteomes" id="UP000214746"/>
    </source>
</evidence>
<keyword evidence="14" id="KW-1185">Reference proteome</keyword>
<keyword evidence="3" id="KW-0813">Transport</keyword>
<evidence type="ECO:0000256" key="1">
    <source>
        <dbReference type="ARBA" id="ARBA00004141"/>
    </source>
</evidence>
<keyword evidence="4" id="KW-1003">Cell membrane</keyword>
<dbReference type="Gene3D" id="3.40.50.300">
    <property type="entry name" value="P-loop containing nucleotide triphosphate hydrolases"/>
    <property type="match status" value="1"/>
</dbReference>
<evidence type="ECO:0000256" key="7">
    <source>
        <dbReference type="ARBA" id="ARBA00022840"/>
    </source>
</evidence>
<feature type="transmembrane region" description="Helical" evidence="11">
    <location>
        <begin position="494"/>
        <end position="513"/>
    </location>
</feature>
<dbReference type="AlphaFoldDB" id="A0A2W1NDS1"/>
<feature type="transmembrane region" description="Helical" evidence="11">
    <location>
        <begin position="534"/>
        <end position="556"/>
    </location>
</feature>
<dbReference type="InterPro" id="IPR003593">
    <property type="entry name" value="AAA+_ATPase"/>
</dbReference>
<dbReference type="GO" id="GO:0016887">
    <property type="term" value="F:ATP hydrolysis activity"/>
    <property type="evidence" value="ECO:0007669"/>
    <property type="project" value="InterPro"/>
</dbReference>
<dbReference type="InterPro" id="IPR050095">
    <property type="entry name" value="ECF_ABC_transporter_ATP-bd"/>
</dbReference>
<dbReference type="InterPro" id="IPR015856">
    <property type="entry name" value="ABC_transpr_CbiO/EcfA_su"/>
</dbReference>
<feature type="transmembrane region" description="Helical" evidence="11">
    <location>
        <begin position="455"/>
        <end position="474"/>
    </location>
</feature>
<dbReference type="EMBL" id="NHRJ02000002">
    <property type="protein sequence ID" value="PZE22114.1"/>
    <property type="molecule type" value="Genomic_DNA"/>
</dbReference>
<protein>
    <submittedName>
        <fullName evidence="13">ATP-binding cassette domain-containing protein</fullName>
    </submittedName>
</protein>
<comment type="similarity">
    <text evidence="2">Belongs to the ABC transporter superfamily.</text>
</comment>
<proteinExistence type="inferred from homology"/>
<feature type="transmembrane region" description="Helical" evidence="11">
    <location>
        <begin position="410"/>
        <end position="443"/>
    </location>
</feature>
<dbReference type="InterPro" id="IPR003339">
    <property type="entry name" value="ABC/ECF_trnsptr_transmembrane"/>
</dbReference>
<evidence type="ECO:0000313" key="13">
    <source>
        <dbReference type="EMBL" id="PZE22114.1"/>
    </source>
</evidence>
<keyword evidence="7 13" id="KW-0067">ATP-binding</keyword>
<dbReference type="GO" id="GO:0005524">
    <property type="term" value="F:ATP binding"/>
    <property type="evidence" value="ECO:0007669"/>
    <property type="project" value="UniProtKB-KW"/>
</dbReference>
<dbReference type="CDD" id="cd16914">
    <property type="entry name" value="EcfT"/>
    <property type="match status" value="1"/>
</dbReference>
<accession>A0A2W1NDS1</accession>
<evidence type="ECO:0000256" key="11">
    <source>
        <dbReference type="SAM" id="Phobius"/>
    </source>
</evidence>
<dbReference type="Proteomes" id="UP000214746">
    <property type="component" value="Unassembled WGS sequence"/>
</dbReference>
<evidence type="ECO:0000256" key="8">
    <source>
        <dbReference type="ARBA" id="ARBA00022967"/>
    </source>
</evidence>
<dbReference type="PANTHER" id="PTHR43553">
    <property type="entry name" value="HEAVY METAL TRANSPORTER"/>
    <property type="match status" value="1"/>
</dbReference>
<dbReference type="Pfam" id="PF00005">
    <property type="entry name" value="ABC_tran"/>
    <property type="match status" value="1"/>
</dbReference>
<keyword evidence="10 11" id="KW-0472">Membrane</keyword>
<evidence type="ECO:0000256" key="4">
    <source>
        <dbReference type="ARBA" id="ARBA00022475"/>
    </source>
</evidence>
<evidence type="ECO:0000259" key="12">
    <source>
        <dbReference type="PROSITE" id="PS50893"/>
    </source>
</evidence>
<dbReference type="OrthoDB" id="2035889at2"/>
<evidence type="ECO:0000256" key="2">
    <source>
        <dbReference type="ARBA" id="ARBA00005417"/>
    </source>
</evidence>
<dbReference type="SMART" id="SM00382">
    <property type="entry name" value="AAA"/>
    <property type="match status" value="1"/>
</dbReference>
<dbReference type="RefSeq" id="WP_089199257.1">
    <property type="nucleotide sequence ID" value="NZ_NHRJ02000002.1"/>
</dbReference>
<keyword evidence="6" id="KW-0547">Nucleotide-binding</keyword>
<gene>
    <name evidence="13" type="ORF">CBW46_006925</name>
</gene>
<keyword evidence="5 11" id="KW-0812">Transmembrane</keyword>
<sequence length="651" mass="68745">MTLTVSQLTVYPANRSDVPILSDISIVCAPGTLTLVVGQTGSGKSTLLHSIAGLIPLHSGTVQYGSESLWKGKHVNDAVKFKSGLLFQYPERQLFAESIRKEFAYSLRPLRLTKQEQQARIREVMHEMRLPERLLDSSFFALSDGQKRKVATATTLAVKPDWLLLDEPTAGIDPRSIPLLLTMLESRKGGSDGGVIVVSHDLDTFLPIADRVLVLAKGKLAADVSPEQLCANPDILLQANVGLPSAVKLAQELREHEVFLQSACVSPQAAADEIIRQIQASTMTVGIATATADVSAGNTAHLAKTSAVTVTAASAAHCAHYAASGGAASTTAHTATCTPLDGTGAGAAASAGTATAAGTANAVDTGTAREIGAARSVPDGEAPALPQSAGTTLANAAGSSAQRLHPITKWLLYMMLSAGILLQHSWAGVGAAAVITLVCLILSRESVHTILKPGKPLLIFIAISACISGVTLSFQPDSLIPRAFEFSLVAAAQTVQKLSEILLIMILGVLFAATTGPQVMQRGLEQAFSVLERFKLPVSIFTFATALLLKFIPMFFHEMEKMSLITRARGKSYVKAGSIRMRDMPVFMIPLILSMMKHAEDLAFALEARGYKLKRLIGDSSGKIVLQPLDKYCLAVGTALLGALIAIGSVA</sequence>
<dbReference type="InterPro" id="IPR003439">
    <property type="entry name" value="ABC_transporter-like_ATP-bd"/>
</dbReference>
<organism evidence="13 14">
    <name type="scientific">Paenibacillus xerothermodurans</name>
    <dbReference type="NCBI Taxonomy" id="1977292"/>
    <lineage>
        <taxon>Bacteria</taxon>
        <taxon>Bacillati</taxon>
        <taxon>Bacillota</taxon>
        <taxon>Bacilli</taxon>
        <taxon>Bacillales</taxon>
        <taxon>Paenibacillaceae</taxon>
        <taxon>Paenibacillus</taxon>
    </lineage>
</organism>
<comment type="subcellular location">
    <subcellularLocation>
        <location evidence="1">Membrane</location>
        <topology evidence="1">Multi-pass membrane protein</topology>
    </subcellularLocation>
</comment>
<reference evidence="13" key="1">
    <citation type="submission" date="2018-06" db="EMBL/GenBank/DDBJ databases">
        <title>Paenibacillus xerothermodurans sp. nov. an extremely dry heat resistant spore forming bacterium isolated from the soil of Cape Canaveral, Florida.</title>
        <authorList>
            <person name="Seuylemezian A."/>
            <person name="Kaur N."/>
            <person name="Patil P."/>
            <person name="Patil P."/>
            <person name="Mayilraj S."/>
            <person name="Vaishampayan P."/>
        </authorList>
    </citation>
    <scope>NUCLEOTIDE SEQUENCE [LARGE SCALE GENOMIC DNA]</scope>
    <source>
        <strain evidence="13">ATCC 27380</strain>
    </source>
</reference>
<dbReference type="CDD" id="cd03225">
    <property type="entry name" value="ABC_cobalt_CbiO_domain1"/>
    <property type="match status" value="1"/>
</dbReference>